<evidence type="ECO:0000313" key="1">
    <source>
        <dbReference type="Proteomes" id="UP000001554"/>
    </source>
</evidence>
<dbReference type="Proteomes" id="UP000001554">
    <property type="component" value="Unplaced"/>
</dbReference>
<proteinExistence type="predicted"/>
<organism evidence="1 2">
    <name type="scientific">Branchiostoma floridae</name>
    <name type="common">Florida lancelet</name>
    <name type="synonym">Amphioxus</name>
    <dbReference type="NCBI Taxonomy" id="7739"/>
    <lineage>
        <taxon>Eukaryota</taxon>
        <taxon>Metazoa</taxon>
        <taxon>Chordata</taxon>
        <taxon>Cephalochordata</taxon>
        <taxon>Leptocardii</taxon>
        <taxon>Amphioxiformes</taxon>
        <taxon>Branchiostomatidae</taxon>
        <taxon>Branchiostoma</taxon>
    </lineage>
</organism>
<gene>
    <name evidence="2" type="primary">LOC118407984</name>
</gene>
<dbReference type="KEGG" id="bfo:118407984"/>
<name>A0A9J7HU02_BRAFL</name>
<accession>A0A9J7HU02</accession>
<reference evidence="2" key="1">
    <citation type="submission" date="2025-08" db="UniProtKB">
        <authorList>
            <consortium name="RefSeq"/>
        </authorList>
    </citation>
    <scope>IDENTIFICATION</scope>
    <source>
        <strain evidence="2">S238N-H82</strain>
        <tissue evidence="2">Testes</tissue>
    </source>
</reference>
<dbReference type="GeneID" id="118407984"/>
<dbReference type="RefSeq" id="XP_035664482.1">
    <property type="nucleotide sequence ID" value="XM_035808589.1"/>
</dbReference>
<dbReference type="Gene3D" id="3.10.450.10">
    <property type="match status" value="1"/>
</dbReference>
<sequence length="119" mass="12917">MQSTGQQTMGGYGDTVSFSEATRAHAACQVFRGQAEERANNGKPFPQYTPLTYQAQVVAGMNYKIRVDVSGPPPEWPKEAGIHGIGPVMTKSVLEMTVYWGLGTATPELKDAKMLLEPL</sequence>
<dbReference type="OrthoDB" id="6115262at2759"/>
<evidence type="ECO:0000313" key="2">
    <source>
        <dbReference type="RefSeq" id="XP_035664482.1"/>
    </source>
</evidence>
<dbReference type="AlphaFoldDB" id="A0A9J7HU02"/>
<keyword evidence="1" id="KW-1185">Reference proteome</keyword>
<protein>
    <submittedName>
        <fullName evidence="2">Uncharacterized protein LOC118407984</fullName>
    </submittedName>
</protein>
<dbReference type="SUPFAM" id="SSF54403">
    <property type="entry name" value="Cystatin/monellin"/>
    <property type="match status" value="1"/>
</dbReference>
<dbReference type="InterPro" id="IPR046350">
    <property type="entry name" value="Cystatin_sf"/>
</dbReference>